<keyword evidence="3" id="KW-1185">Reference proteome</keyword>
<dbReference type="EMBL" id="JAUEDM010000004">
    <property type="protein sequence ID" value="KAK3318109.1"/>
    <property type="molecule type" value="Genomic_DNA"/>
</dbReference>
<reference evidence="2" key="1">
    <citation type="journal article" date="2023" name="Mol. Phylogenet. Evol.">
        <title>Genome-scale phylogeny and comparative genomics of the fungal order Sordariales.</title>
        <authorList>
            <person name="Hensen N."/>
            <person name="Bonometti L."/>
            <person name="Westerberg I."/>
            <person name="Brannstrom I.O."/>
            <person name="Guillou S."/>
            <person name="Cros-Aarteil S."/>
            <person name="Calhoun S."/>
            <person name="Haridas S."/>
            <person name="Kuo A."/>
            <person name="Mondo S."/>
            <person name="Pangilinan J."/>
            <person name="Riley R."/>
            <person name="LaButti K."/>
            <person name="Andreopoulos B."/>
            <person name="Lipzen A."/>
            <person name="Chen C."/>
            <person name="Yan M."/>
            <person name="Daum C."/>
            <person name="Ng V."/>
            <person name="Clum A."/>
            <person name="Steindorff A."/>
            <person name="Ohm R.A."/>
            <person name="Martin F."/>
            <person name="Silar P."/>
            <person name="Natvig D.O."/>
            <person name="Lalanne C."/>
            <person name="Gautier V."/>
            <person name="Ament-Velasquez S.L."/>
            <person name="Kruys A."/>
            <person name="Hutchinson M.I."/>
            <person name="Powell A.J."/>
            <person name="Barry K."/>
            <person name="Miller A.N."/>
            <person name="Grigoriev I.V."/>
            <person name="Debuchy R."/>
            <person name="Gladieux P."/>
            <person name="Hiltunen Thoren M."/>
            <person name="Johannesson H."/>
        </authorList>
    </citation>
    <scope>NUCLEOTIDE SEQUENCE</scope>
    <source>
        <strain evidence="2">CBS 118394</strain>
    </source>
</reference>
<dbReference type="Proteomes" id="UP001283341">
    <property type="component" value="Unassembled WGS sequence"/>
</dbReference>
<evidence type="ECO:0000259" key="1">
    <source>
        <dbReference type="Pfam" id="PF06985"/>
    </source>
</evidence>
<feature type="domain" description="Heterokaryon incompatibility" evidence="1">
    <location>
        <begin position="21"/>
        <end position="106"/>
    </location>
</feature>
<dbReference type="InterPro" id="IPR010730">
    <property type="entry name" value="HET"/>
</dbReference>
<organism evidence="2 3">
    <name type="scientific">Apodospora peruviana</name>
    <dbReference type="NCBI Taxonomy" id="516989"/>
    <lineage>
        <taxon>Eukaryota</taxon>
        <taxon>Fungi</taxon>
        <taxon>Dikarya</taxon>
        <taxon>Ascomycota</taxon>
        <taxon>Pezizomycotina</taxon>
        <taxon>Sordariomycetes</taxon>
        <taxon>Sordariomycetidae</taxon>
        <taxon>Sordariales</taxon>
        <taxon>Lasiosphaeriaceae</taxon>
        <taxon>Apodospora</taxon>
    </lineage>
</organism>
<evidence type="ECO:0000313" key="2">
    <source>
        <dbReference type="EMBL" id="KAK3318109.1"/>
    </source>
</evidence>
<accession>A0AAE0M507</accession>
<comment type="caution">
    <text evidence="2">The sequence shown here is derived from an EMBL/GenBank/DDBJ whole genome shotgun (WGS) entry which is preliminary data.</text>
</comment>
<dbReference type="Pfam" id="PF06985">
    <property type="entry name" value="HET"/>
    <property type="match status" value="1"/>
</dbReference>
<name>A0AAE0M507_9PEZI</name>
<reference evidence="2" key="2">
    <citation type="submission" date="2023-06" db="EMBL/GenBank/DDBJ databases">
        <authorList>
            <consortium name="Lawrence Berkeley National Laboratory"/>
            <person name="Haridas S."/>
            <person name="Hensen N."/>
            <person name="Bonometti L."/>
            <person name="Westerberg I."/>
            <person name="Brannstrom I.O."/>
            <person name="Guillou S."/>
            <person name="Cros-Aarteil S."/>
            <person name="Calhoun S."/>
            <person name="Kuo A."/>
            <person name="Mondo S."/>
            <person name="Pangilinan J."/>
            <person name="Riley R."/>
            <person name="Labutti K."/>
            <person name="Andreopoulos B."/>
            <person name="Lipzen A."/>
            <person name="Chen C."/>
            <person name="Yanf M."/>
            <person name="Daum C."/>
            <person name="Ng V."/>
            <person name="Clum A."/>
            <person name="Steindorff A."/>
            <person name="Ohm R."/>
            <person name="Martin F."/>
            <person name="Silar P."/>
            <person name="Natvig D."/>
            <person name="Lalanne C."/>
            <person name="Gautier V."/>
            <person name="Ament-Velasquez S.L."/>
            <person name="Kruys A."/>
            <person name="Hutchinson M.I."/>
            <person name="Powell A.J."/>
            <person name="Barry K."/>
            <person name="Miller A.N."/>
            <person name="Grigoriev I.V."/>
            <person name="Debuchy R."/>
            <person name="Gladieux P."/>
            <person name="Thoren M.H."/>
            <person name="Johannesson H."/>
        </authorList>
    </citation>
    <scope>NUCLEOTIDE SEQUENCE</scope>
    <source>
        <strain evidence="2">CBS 118394</strain>
    </source>
</reference>
<dbReference type="PANTHER" id="PTHR10622:SF10">
    <property type="entry name" value="HET DOMAIN-CONTAINING PROTEIN"/>
    <property type="match status" value="1"/>
</dbReference>
<gene>
    <name evidence="2" type="ORF">B0H66DRAFT_602712</name>
</gene>
<proteinExistence type="predicted"/>
<protein>
    <recommendedName>
        <fullName evidence="1">Heterokaryon incompatibility domain-containing protein</fullName>
    </recommendedName>
</protein>
<sequence>MRLLDTKTLRLQEFVVDIPPYAILSHTWGAEEVTYHDLAQVARDPTSADSHAIRRRNGFDKMVRFCAQAQREYHDWAWVDICCIDKTSSAELSEAINSMYDWYRGAPGAAMSISRMWTLSR</sequence>
<dbReference type="AlphaFoldDB" id="A0AAE0M507"/>
<evidence type="ECO:0000313" key="3">
    <source>
        <dbReference type="Proteomes" id="UP001283341"/>
    </source>
</evidence>
<dbReference type="PANTHER" id="PTHR10622">
    <property type="entry name" value="HET DOMAIN-CONTAINING PROTEIN"/>
    <property type="match status" value="1"/>
</dbReference>